<evidence type="ECO:0000313" key="2">
    <source>
        <dbReference type="Proteomes" id="UP000326091"/>
    </source>
</evidence>
<dbReference type="AlphaFoldDB" id="A0A5P3AW45"/>
<gene>
    <name evidence="1" type="ORF">VIC01_02878</name>
</gene>
<dbReference type="EMBL" id="CP043529">
    <property type="protein sequence ID" value="QEW37294.1"/>
    <property type="molecule type" value="Genomic_DNA"/>
</dbReference>
<accession>A0A5P3AW45</accession>
<protein>
    <submittedName>
        <fullName evidence="1">Uncharacterized protein</fullName>
    </submittedName>
</protein>
<dbReference type="Proteomes" id="UP000326091">
    <property type="component" value="Chromosome"/>
</dbReference>
<proteinExistence type="predicted"/>
<organism evidence="1 2">
    <name type="scientific">Phocaeicola vulgatus</name>
    <name type="common">Bacteroides vulgatus</name>
    <dbReference type="NCBI Taxonomy" id="821"/>
    <lineage>
        <taxon>Bacteria</taxon>
        <taxon>Pseudomonadati</taxon>
        <taxon>Bacteroidota</taxon>
        <taxon>Bacteroidia</taxon>
        <taxon>Bacteroidales</taxon>
        <taxon>Bacteroidaceae</taxon>
        <taxon>Phocaeicola</taxon>
    </lineage>
</organism>
<sequence>MINYHNIVFPFLHRHGCRQEADSNFRDFARTSQIKSSIRQSRSLRINNKSWKTNSFQVNFVMNAHVVGYQVEVVSKRWHNLIY</sequence>
<dbReference type="RefSeq" id="WP_008669991.1">
    <property type="nucleotide sequence ID" value="NZ_DAWEQP010000038.1"/>
</dbReference>
<evidence type="ECO:0000313" key="1">
    <source>
        <dbReference type="EMBL" id="QEW37294.1"/>
    </source>
</evidence>
<name>A0A5P3AW45_PHOVU</name>
<reference evidence="1 2" key="1">
    <citation type="submission" date="2019-09" db="EMBL/GenBank/DDBJ databases">
        <title>Commensal-derived Metabolites Govern Vibrio cholerae Pathogenesis in Host.</title>
        <authorList>
            <person name="Yoon S.S."/>
            <person name="Yoon M.Y."/>
        </authorList>
    </citation>
    <scope>NUCLEOTIDE SEQUENCE [LARGE SCALE GENOMIC DNA]</scope>
    <source>
        <strain evidence="1 2">VIC01</strain>
    </source>
</reference>